<comment type="caution">
    <text evidence="1">The sequence shown here is derived from an EMBL/GenBank/DDBJ whole genome shotgun (WGS) entry which is preliminary data.</text>
</comment>
<sequence length="231" mass="27041">MRKGIFFLTMLFLLAPKMGKAQIDEDKLGAWYMYFFDTTFKESSWGLQGDIQYRNWDLGGDLEQLLLRGGLTYKPKSTNLKLTLGYGNISTGAFGSETSKTQESRIYQEAIFPVQFGSRIYTNHRFRYEQRFVENQDFRTRYRYNLFVNVALNKKTMEAKTVYLALYNELFINGQRDIGDGRSVEVYDRNRLYTAIGYVIKKGLKVQLGIMKQTTDNWSKKQLQLSLHQKI</sequence>
<reference evidence="1 2" key="1">
    <citation type="submission" date="2020-03" db="EMBL/GenBank/DDBJ databases">
        <title>Genomic Encyclopedia of Type Strains, Phase IV (KMG-IV): sequencing the most valuable type-strain genomes for metagenomic binning, comparative biology and taxonomic classification.</title>
        <authorList>
            <person name="Goeker M."/>
        </authorList>
    </citation>
    <scope>NUCLEOTIDE SEQUENCE [LARGE SCALE GENOMIC DNA]</scope>
    <source>
        <strain evidence="1 2">DSM 29762</strain>
    </source>
</reference>
<dbReference type="InterPro" id="IPR019619">
    <property type="entry name" value="DUF2490"/>
</dbReference>
<dbReference type="EMBL" id="JAATJJ010000001">
    <property type="protein sequence ID" value="NJB70561.1"/>
    <property type="molecule type" value="Genomic_DNA"/>
</dbReference>
<dbReference type="AlphaFoldDB" id="A0A846QQY2"/>
<evidence type="ECO:0000313" key="1">
    <source>
        <dbReference type="EMBL" id="NJB70561.1"/>
    </source>
</evidence>
<evidence type="ECO:0008006" key="3">
    <source>
        <dbReference type="Google" id="ProtNLM"/>
    </source>
</evidence>
<name>A0A846QQY2_9FLAO</name>
<accession>A0A846QQY2</accession>
<evidence type="ECO:0000313" key="2">
    <source>
        <dbReference type="Proteomes" id="UP000590442"/>
    </source>
</evidence>
<dbReference type="Pfam" id="PF10677">
    <property type="entry name" value="DUF2490"/>
    <property type="match status" value="1"/>
</dbReference>
<dbReference type="Proteomes" id="UP000590442">
    <property type="component" value="Unassembled WGS sequence"/>
</dbReference>
<protein>
    <recommendedName>
        <fullName evidence="3">DUF2490 domain-containing protein</fullName>
    </recommendedName>
</protein>
<dbReference type="RefSeq" id="WP_167961472.1">
    <property type="nucleotide sequence ID" value="NZ_JAATJJ010000001.1"/>
</dbReference>
<organism evidence="1 2">
    <name type="scientific">Saonia flava</name>
    <dbReference type="NCBI Taxonomy" id="523696"/>
    <lineage>
        <taxon>Bacteria</taxon>
        <taxon>Pseudomonadati</taxon>
        <taxon>Bacteroidota</taxon>
        <taxon>Flavobacteriia</taxon>
        <taxon>Flavobacteriales</taxon>
        <taxon>Flavobacteriaceae</taxon>
        <taxon>Saonia</taxon>
    </lineage>
</organism>
<keyword evidence="2" id="KW-1185">Reference proteome</keyword>
<gene>
    <name evidence="1" type="ORF">GGR42_001023</name>
</gene>
<proteinExistence type="predicted"/>